<reference evidence="5 6" key="1">
    <citation type="submission" date="2023-07" db="EMBL/GenBank/DDBJ databases">
        <title>Genomic Encyclopedia of Type Strains, Phase IV (KMG-IV): sequencing the most valuable type-strain genomes for metagenomic binning, comparative biology and taxonomic classification.</title>
        <authorList>
            <person name="Goeker M."/>
        </authorList>
    </citation>
    <scope>NUCLEOTIDE SEQUENCE [LARGE SCALE GENOMIC DNA]</scope>
    <source>
        <strain evidence="5 6">DSM 5896</strain>
    </source>
</reference>
<dbReference type="GO" id="GO:0008483">
    <property type="term" value="F:transaminase activity"/>
    <property type="evidence" value="ECO:0007669"/>
    <property type="project" value="UniProtKB-KW"/>
</dbReference>
<organism evidence="5 6">
    <name type="scientific">Labrys monachus</name>
    <dbReference type="NCBI Taxonomy" id="217067"/>
    <lineage>
        <taxon>Bacteria</taxon>
        <taxon>Pseudomonadati</taxon>
        <taxon>Pseudomonadota</taxon>
        <taxon>Alphaproteobacteria</taxon>
        <taxon>Hyphomicrobiales</taxon>
        <taxon>Xanthobacteraceae</taxon>
        <taxon>Labrys</taxon>
    </lineage>
</organism>
<dbReference type="PIRSF" id="PIRSF000521">
    <property type="entry name" value="Transaminase_4ab_Lys_Orn"/>
    <property type="match status" value="1"/>
</dbReference>
<keyword evidence="5" id="KW-0032">Aminotransferase</keyword>
<dbReference type="NCBIfam" id="NF005682">
    <property type="entry name" value="PRK07480.1"/>
    <property type="match status" value="1"/>
</dbReference>
<keyword evidence="3 4" id="KW-0663">Pyridoxal phosphate</keyword>
<dbReference type="Pfam" id="PF00202">
    <property type="entry name" value="Aminotran_3"/>
    <property type="match status" value="1"/>
</dbReference>
<evidence type="ECO:0000256" key="4">
    <source>
        <dbReference type="RuleBase" id="RU003560"/>
    </source>
</evidence>
<dbReference type="InterPro" id="IPR049704">
    <property type="entry name" value="Aminotrans_3_PPA_site"/>
</dbReference>
<accession>A0ABU0FCL0</accession>
<proteinExistence type="inferred from homology"/>
<dbReference type="RefSeq" id="WP_307426055.1">
    <property type="nucleotide sequence ID" value="NZ_JAUSVK010000001.1"/>
</dbReference>
<dbReference type="PANTHER" id="PTHR43094">
    <property type="entry name" value="AMINOTRANSFERASE"/>
    <property type="match status" value="1"/>
</dbReference>
<protein>
    <submittedName>
        <fullName evidence="5">Putrescine aminotransferase</fullName>
        <ecNumber evidence="5">2.6.1.-</ecNumber>
    </submittedName>
</protein>
<name>A0ABU0FCL0_9HYPH</name>
<dbReference type="InterPro" id="IPR015421">
    <property type="entry name" value="PyrdxlP-dep_Trfase_major"/>
</dbReference>
<comment type="caution">
    <text evidence="5">The sequence shown here is derived from an EMBL/GenBank/DDBJ whole genome shotgun (WGS) entry which is preliminary data.</text>
</comment>
<evidence type="ECO:0000256" key="3">
    <source>
        <dbReference type="ARBA" id="ARBA00022898"/>
    </source>
</evidence>
<comment type="similarity">
    <text evidence="2 4">Belongs to the class-III pyridoxal-phosphate-dependent aminotransferase family.</text>
</comment>
<dbReference type="Gene3D" id="3.90.1150.10">
    <property type="entry name" value="Aspartate Aminotransferase, domain 1"/>
    <property type="match status" value="1"/>
</dbReference>
<dbReference type="InterPro" id="IPR015424">
    <property type="entry name" value="PyrdxlP-dep_Trfase"/>
</dbReference>
<sequence>MTTAQLRALDAAHHLHPFSDTKGLNAEGVRVIVKAQGVHLWDSDGNKVIDGMSGLWNVNVGYGREEIVEAVAQQMRELPFYNTFFKTTHLPAIELSRLLAEVTPAPFNHVFFTGSGSESSDTIIRLVRHYWAARDRPDKAVIIARRNGYHGSTMGGASLGGMGLMHAQGGLPIPGIVHIAQPYWYGEGGDLSPDEFGLWAARELERAIDEIGADSIAAFYAEPLQGAGGVIIPPATYWPEIQRICRDRNILLVSDEVICGFGRTGEWFGCQYFGYEPDILSIAKGISSGYLPIGGVMVSDKVAETIINAGEFHHGYTYSGHPAACAAAVANIRILRAEGIVERVRDDIGPYMQKRWLALADHPMVGEARMVGLVGALELTPNKATRASWPVETGTVGLITRDFSFRNGLVMRATRDTMIIAPPLVISHDEVDALIACAKKTLDDAWTEVKRRGYV</sequence>
<dbReference type="EC" id="2.6.1.-" evidence="5"/>
<dbReference type="CDD" id="cd00610">
    <property type="entry name" value="OAT_like"/>
    <property type="match status" value="1"/>
</dbReference>
<keyword evidence="5" id="KW-0808">Transferase</keyword>
<dbReference type="PROSITE" id="PS00600">
    <property type="entry name" value="AA_TRANSFER_CLASS_3"/>
    <property type="match status" value="1"/>
</dbReference>
<evidence type="ECO:0000256" key="2">
    <source>
        <dbReference type="ARBA" id="ARBA00008954"/>
    </source>
</evidence>
<dbReference type="Proteomes" id="UP001237448">
    <property type="component" value="Unassembled WGS sequence"/>
</dbReference>
<evidence type="ECO:0000313" key="6">
    <source>
        <dbReference type="Proteomes" id="UP001237448"/>
    </source>
</evidence>
<dbReference type="SUPFAM" id="SSF53383">
    <property type="entry name" value="PLP-dependent transferases"/>
    <property type="match status" value="1"/>
</dbReference>
<dbReference type="PANTHER" id="PTHR43094:SF1">
    <property type="entry name" value="AMINOTRANSFERASE CLASS-III"/>
    <property type="match status" value="1"/>
</dbReference>
<dbReference type="InterPro" id="IPR015422">
    <property type="entry name" value="PyrdxlP-dep_Trfase_small"/>
</dbReference>
<gene>
    <name evidence="5" type="ORF">J3R73_002127</name>
</gene>
<dbReference type="InterPro" id="IPR005814">
    <property type="entry name" value="Aminotrans_3"/>
</dbReference>
<dbReference type="EMBL" id="JAUSVK010000001">
    <property type="protein sequence ID" value="MDQ0392335.1"/>
    <property type="molecule type" value="Genomic_DNA"/>
</dbReference>
<comment type="cofactor">
    <cofactor evidence="1">
        <name>pyridoxal 5'-phosphate</name>
        <dbReference type="ChEBI" id="CHEBI:597326"/>
    </cofactor>
</comment>
<keyword evidence="6" id="KW-1185">Reference proteome</keyword>
<dbReference type="Gene3D" id="3.40.640.10">
    <property type="entry name" value="Type I PLP-dependent aspartate aminotransferase-like (Major domain)"/>
    <property type="match status" value="1"/>
</dbReference>
<evidence type="ECO:0000313" key="5">
    <source>
        <dbReference type="EMBL" id="MDQ0392335.1"/>
    </source>
</evidence>
<evidence type="ECO:0000256" key="1">
    <source>
        <dbReference type="ARBA" id="ARBA00001933"/>
    </source>
</evidence>